<dbReference type="SUPFAM" id="SSF56935">
    <property type="entry name" value="Porins"/>
    <property type="match status" value="1"/>
</dbReference>
<dbReference type="GO" id="GO:0009279">
    <property type="term" value="C:cell outer membrane"/>
    <property type="evidence" value="ECO:0007669"/>
    <property type="project" value="TreeGrafter"/>
</dbReference>
<dbReference type="InterPro" id="IPR012910">
    <property type="entry name" value="Plug_dom"/>
</dbReference>
<dbReference type="PANTHER" id="PTHR30069">
    <property type="entry name" value="TONB-DEPENDENT OUTER MEMBRANE RECEPTOR"/>
    <property type="match status" value="1"/>
</dbReference>
<protein>
    <recommendedName>
        <fullName evidence="3">TonB-dependent receptor plug domain-containing protein</fullName>
    </recommendedName>
</protein>
<sequence length="768" mass="85681">MFKTLMKLKFTSLLIFLLMGLTAFAQQTGTIRGTVRDALTQHELQKITVKIVGTAMNTQTEESGDYSFGNVPVGRLELEISGLGYTKQLVKELLLASNKELVVDIFLEPSITDLEEVQVTAASPNLSGAKTSVQAITVEQVMRFPATFFDPARLAFSFPGVANTNDQANNMSIRGNNPRGLQWRLEGMEIVNPNHLANAGTFSDQATVNGGGTNMLSAQMLGNMNFLTGAFPAEYGNALSGVMDMRLRKGNNQEFEHTAQVGLIGVDLASEGPLNKEKGSSYLINYRYSFTGLLGLMGVTFGGEDIRFQDLAVNLSFPSEKIGDITVFGMGGKNSNEFAFDDEEGTGPLEEKDLYNINYNSKMGAAGITHSKNLNPSLLWRNALVYSGLRNERSQFVAPDPLSSFYLPPDYDVTNTSKLSFSTIFMRRLASGGRLKSGAYITRTADSLSIYNGLSEGQFDSWLIQPFLQFSGKLGSKVLFDLGAHQMNYFLTNTSTIEPRASLSFVLGVSSQLAAAYGRHSQLLDNWIYASNQSLKPTLSDHYVLSFDKRIGEKSNFRAEAYYQSIHSDLASVDFQYLTGMNLRGYADPMTLNNGAKGRTYGLELNYNRYLDNGFFLLANATVYKSESIGLGGTYFNSRYDGNYITNFTVGKEWRFSKDRVFGTNLRLVYLGGFNDYAIDQAASETQMSTVFDYNQPLTVENDDYFRSDLRIYLKRSKAKLNRMWSIDIQNLTNQQNVAYRYYDAFQGKVLTKYQLGMIPMLNYRWEF</sequence>
<comment type="caution">
    <text evidence="4">The sequence shown here is derived from an EMBL/GenBank/DDBJ whole genome shotgun (WGS) entry which is preliminary data.</text>
</comment>
<proteinExistence type="predicted"/>
<evidence type="ECO:0000256" key="1">
    <source>
        <dbReference type="ARBA" id="ARBA00022729"/>
    </source>
</evidence>
<dbReference type="Pfam" id="PF13715">
    <property type="entry name" value="CarbopepD_reg_2"/>
    <property type="match status" value="1"/>
</dbReference>
<keyword evidence="5" id="KW-1185">Reference proteome</keyword>
<dbReference type="STRING" id="1605367.AFM12_16865"/>
<dbReference type="AlphaFoldDB" id="A0A0P7BP92"/>
<dbReference type="GO" id="GO:0044718">
    <property type="term" value="P:siderophore transmembrane transport"/>
    <property type="evidence" value="ECO:0007669"/>
    <property type="project" value="TreeGrafter"/>
</dbReference>
<dbReference type="GO" id="GO:0015344">
    <property type="term" value="F:siderophore uptake transmembrane transporter activity"/>
    <property type="evidence" value="ECO:0007669"/>
    <property type="project" value="TreeGrafter"/>
</dbReference>
<dbReference type="SUPFAM" id="SSF49464">
    <property type="entry name" value="Carboxypeptidase regulatory domain-like"/>
    <property type="match status" value="1"/>
</dbReference>
<keyword evidence="1 2" id="KW-0732">Signal</keyword>
<feature type="signal peptide" evidence="2">
    <location>
        <begin position="1"/>
        <end position="25"/>
    </location>
</feature>
<accession>A0A0P7BP92</accession>
<gene>
    <name evidence="4" type="ORF">AFM12_16865</name>
</gene>
<dbReference type="EMBL" id="LGTQ01000013">
    <property type="protein sequence ID" value="KPM47091.1"/>
    <property type="molecule type" value="Genomic_DNA"/>
</dbReference>
<dbReference type="InterPro" id="IPR008969">
    <property type="entry name" value="CarboxyPept-like_regulatory"/>
</dbReference>
<name>A0A0P7BP92_9BACT</name>
<reference evidence="4 5" key="1">
    <citation type="submission" date="2015-07" db="EMBL/GenBank/DDBJ databases">
        <title>The draft genome sequence of Leadbetterella sp. JN14-9.</title>
        <authorList>
            <person name="Liu Y."/>
            <person name="Du J."/>
            <person name="Shao Z."/>
        </authorList>
    </citation>
    <scope>NUCLEOTIDE SEQUENCE [LARGE SCALE GENOMIC DNA]</scope>
    <source>
        <strain evidence="4 5">JN14-9</strain>
    </source>
</reference>
<evidence type="ECO:0000313" key="5">
    <source>
        <dbReference type="Proteomes" id="UP000050454"/>
    </source>
</evidence>
<evidence type="ECO:0000256" key="2">
    <source>
        <dbReference type="SAM" id="SignalP"/>
    </source>
</evidence>
<dbReference type="Pfam" id="PF07715">
    <property type="entry name" value="Plug"/>
    <property type="match status" value="1"/>
</dbReference>
<dbReference type="InterPro" id="IPR037066">
    <property type="entry name" value="Plug_dom_sf"/>
</dbReference>
<evidence type="ECO:0000313" key="4">
    <source>
        <dbReference type="EMBL" id="KPM47091.1"/>
    </source>
</evidence>
<dbReference type="Gene3D" id="2.170.130.10">
    <property type="entry name" value="TonB-dependent receptor, plug domain"/>
    <property type="match status" value="1"/>
</dbReference>
<feature type="chain" id="PRO_5006136062" description="TonB-dependent receptor plug domain-containing protein" evidence="2">
    <location>
        <begin position="26"/>
        <end position="768"/>
    </location>
</feature>
<dbReference type="InterPro" id="IPR039426">
    <property type="entry name" value="TonB-dep_rcpt-like"/>
</dbReference>
<feature type="domain" description="TonB-dependent receptor plug" evidence="3">
    <location>
        <begin position="129"/>
        <end position="242"/>
    </location>
</feature>
<organism evidence="4 5">
    <name type="scientific">Jiulongibacter sediminis</name>
    <dbReference type="NCBI Taxonomy" id="1605367"/>
    <lineage>
        <taxon>Bacteria</taxon>
        <taxon>Pseudomonadati</taxon>
        <taxon>Bacteroidota</taxon>
        <taxon>Cytophagia</taxon>
        <taxon>Cytophagales</taxon>
        <taxon>Leadbetterellaceae</taxon>
        <taxon>Jiulongibacter</taxon>
    </lineage>
</organism>
<dbReference type="Gene3D" id="2.60.40.1120">
    <property type="entry name" value="Carboxypeptidase-like, regulatory domain"/>
    <property type="match status" value="1"/>
</dbReference>
<dbReference type="PANTHER" id="PTHR30069:SF29">
    <property type="entry name" value="HEMOGLOBIN AND HEMOGLOBIN-HAPTOGLOBIN-BINDING PROTEIN 1-RELATED"/>
    <property type="match status" value="1"/>
</dbReference>
<evidence type="ECO:0000259" key="3">
    <source>
        <dbReference type="Pfam" id="PF07715"/>
    </source>
</evidence>
<dbReference type="Proteomes" id="UP000050454">
    <property type="component" value="Unassembled WGS sequence"/>
</dbReference>